<comment type="caution">
    <text evidence="4">The sequence shown here is derived from an EMBL/GenBank/DDBJ whole genome shotgun (WGS) entry which is preliminary data.</text>
</comment>
<dbReference type="InterPro" id="IPR042208">
    <property type="entry name" value="D-ser_dehydrat-like_sf"/>
</dbReference>
<reference evidence="4 5" key="1">
    <citation type="submission" date="2020-08" db="EMBL/GenBank/DDBJ databases">
        <title>Genomic Encyclopedia of Type Strains, Phase IV (KMG-IV): sequencing the most valuable type-strain genomes for metagenomic binning, comparative biology and taxonomic classification.</title>
        <authorList>
            <person name="Goeker M."/>
        </authorList>
    </citation>
    <scope>NUCLEOTIDE SEQUENCE [LARGE SCALE GENOMIC DNA]</scope>
    <source>
        <strain evidence="4 5">DSM 28101</strain>
    </source>
</reference>
<dbReference type="PANTHER" id="PTHR28004">
    <property type="entry name" value="ZGC:162816-RELATED"/>
    <property type="match status" value="1"/>
</dbReference>
<dbReference type="AlphaFoldDB" id="A0A7W6KJQ6"/>
<dbReference type="EMBL" id="JACIDZ010000008">
    <property type="protein sequence ID" value="MBB4122598.1"/>
    <property type="molecule type" value="Genomic_DNA"/>
</dbReference>
<dbReference type="InterPro" id="IPR001608">
    <property type="entry name" value="Ala_racemase_N"/>
</dbReference>
<dbReference type="SMART" id="SM01119">
    <property type="entry name" value="D-ser_dehydrat"/>
    <property type="match status" value="1"/>
</dbReference>
<dbReference type="PANTHER" id="PTHR28004:SF2">
    <property type="entry name" value="D-SERINE DEHYDRATASE"/>
    <property type="match status" value="1"/>
</dbReference>
<keyword evidence="2" id="KW-0456">Lyase</keyword>
<dbReference type="Gene3D" id="3.20.20.10">
    <property type="entry name" value="Alanine racemase"/>
    <property type="match status" value="1"/>
</dbReference>
<dbReference type="GO" id="GO:0036088">
    <property type="term" value="P:D-serine catabolic process"/>
    <property type="evidence" value="ECO:0007669"/>
    <property type="project" value="TreeGrafter"/>
</dbReference>
<dbReference type="GO" id="GO:0008721">
    <property type="term" value="F:D-serine ammonia-lyase activity"/>
    <property type="evidence" value="ECO:0007669"/>
    <property type="project" value="TreeGrafter"/>
</dbReference>
<evidence type="ECO:0000259" key="3">
    <source>
        <dbReference type="SMART" id="SM01119"/>
    </source>
</evidence>
<dbReference type="InterPro" id="IPR051466">
    <property type="entry name" value="D-amino_acid_metab_enzyme"/>
</dbReference>
<organism evidence="4 5">
    <name type="scientific">Martelella radicis</name>
    <dbReference type="NCBI Taxonomy" id="1397476"/>
    <lineage>
        <taxon>Bacteria</taxon>
        <taxon>Pseudomonadati</taxon>
        <taxon>Pseudomonadota</taxon>
        <taxon>Alphaproteobacteria</taxon>
        <taxon>Hyphomicrobiales</taxon>
        <taxon>Aurantimonadaceae</taxon>
        <taxon>Martelella</taxon>
    </lineage>
</organism>
<dbReference type="Gene3D" id="2.40.37.20">
    <property type="entry name" value="D-serine dehydratase-like domain"/>
    <property type="match status" value="1"/>
</dbReference>
<keyword evidence="5" id="KW-1185">Reference proteome</keyword>
<dbReference type="RefSeq" id="WP_183486765.1">
    <property type="nucleotide sequence ID" value="NZ_JACIDZ010000008.1"/>
</dbReference>
<dbReference type="InterPro" id="IPR029066">
    <property type="entry name" value="PLP-binding_barrel"/>
</dbReference>
<dbReference type="Proteomes" id="UP000530571">
    <property type="component" value="Unassembled WGS sequence"/>
</dbReference>
<feature type="domain" description="D-serine dehydratase-like" evidence="3">
    <location>
        <begin position="269"/>
        <end position="366"/>
    </location>
</feature>
<protein>
    <submittedName>
        <fullName evidence="4">D-serine deaminase-like pyridoxal phosphate-dependent protein</fullName>
    </submittedName>
</protein>
<comment type="similarity">
    <text evidence="1">Belongs to the DSD1 family.</text>
</comment>
<dbReference type="SUPFAM" id="SSF51419">
    <property type="entry name" value="PLP-binding barrel"/>
    <property type="match status" value="1"/>
</dbReference>
<evidence type="ECO:0000256" key="1">
    <source>
        <dbReference type="ARBA" id="ARBA00005323"/>
    </source>
</evidence>
<dbReference type="InterPro" id="IPR026956">
    <property type="entry name" value="D-ser_dehydrat-like_dom"/>
</dbReference>
<sequence length="385" mass="40778">MTDTNRTPARPAFEGADQLETPCVVVDAARLQTNIEEMQAVASAGKVALHPHIKTHKSLAIADRQRRAGARGITASHPGEAAVFVRAGFSPVTLAYPLVRPEPVTALLALGREHDVKLRFIVDSLAGVEALEAGAKKTGETPDVFIKVDVGLHRCGVDPATDEGIALAGRLMSSSLCFAGLLSHAGQAYGAGTPDGVRKVAAGERHLLLNLRQRLEARGYPVPLISVGSTPSLIANDGFDGIDEVRPGNYAFYDMTAVRLGIVGRERISLAVAATIISRNRDFYIIDAGSKTLSSDLGPHSTGPVSGFGEAWNKRLEQPLAIAKLSEEHGMVARQGSDLEIGERLLIYPNHACVVVNLAASLTLIDAGKTSRLSIDATRRPPVSA</sequence>
<gene>
    <name evidence="4" type="ORF">GGR30_002532</name>
</gene>
<dbReference type="Pfam" id="PF14031">
    <property type="entry name" value="D-ser_dehydrat"/>
    <property type="match status" value="1"/>
</dbReference>
<evidence type="ECO:0000313" key="5">
    <source>
        <dbReference type="Proteomes" id="UP000530571"/>
    </source>
</evidence>
<name>A0A7W6KJQ6_9HYPH</name>
<proteinExistence type="inferred from homology"/>
<dbReference type="Pfam" id="PF01168">
    <property type="entry name" value="Ala_racemase_N"/>
    <property type="match status" value="1"/>
</dbReference>
<accession>A0A7W6KJQ6</accession>
<evidence type="ECO:0000313" key="4">
    <source>
        <dbReference type="EMBL" id="MBB4122598.1"/>
    </source>
</evidence>
<evidence type="ECO:0000256" key="2">
    <source>
        <dbReference type="ARBA" id="ARBA00023239"/>
    </source>
</evidence>